<evidence type="ECO:0000313" key="2">
    <source>
        <dbReference type="EMBL" id="QQU01959.1"/>
    </source>
</evidence>
<dbReference type="InterPro" id="IPR028190">
    <property type="entry name" value="Ntox21"/>
</dbReference>
<dbReference type="Gene3D" id="3.10.380.20">
    <property type="entry name" value="Novel toxin 21 (CdiA), C-terminal domain"/>
    <property type="match status" value="1"/>
</dbReference>
<feature type="domain" description="Novel toxin 21" evidence="1">
    <location>
        <begin position="53"/>
        <end position="109"/>
    </location>
</feature>
<gene>
    <name evidence="2" type="ORF">I6I88_02320</name>
</gene>
<dbReference type="InterPro" id="IPR038181">
    <property type="entry name" value="Ntox21_sf"/>
</dbReference>
<evidence type="ECO:0000313" key="3">
    <source>
        <dbReference type="Proteomes" id="UP000596202"/>
    </source>
</evidence>
<dbReference type="OrthoDB" id="9765204at2"/>
<protein>
    <recommendedName>
        <fullName evidence="1">Novel toxin 21 domain-containing protein</fullName>
    </recommendedName>
</protein>
<dbReference type="RefSeq" id="WP_115307114.1">
    <property type="nucleotide sequence ID" value="NZ_CP139975.1"/>
</dbReference>
<reference evidence="2 3" key="1">
    <citation type="submission" date="2021-01" db="EMBL/GenBank/DDBJ databases">
        <title>FDA dAtabase for Regulatory Grade micrObial Sequences (FDA-ARGOS): Supporting development and validation of Infectious Disease Dx tests.</title>
        <authorList>
            <person name="Sproer C."/>
            <person name="Gronow S."/>
            <person name="Severitt S."/>
            <person name="Schroder I."/>
            <person name="Tallon L."/>
            <person name="Sadzewicz L."/>
            <person name="Zhao X."/>
            <person name="Boylan J."/>
            <person name="Ott S."/>
            <person name="Bowen H."/>
            <person name="Vavikolanu K."/>
            <person name="Mehta A."/>
            <person name="Aluvathingal J."/>
            <person name="Nadendla S."/>
            <person name="Lowell S."/>
            <person name="Myers T."/>
            <person name="Yan Y."/>
            <person name="Sichtig H."/>
        </authorList>
    </citation>
    <scope>NUCLEOTIDE SEQUENCE [LARGE SCALE GENOMIC DNA]</scope>
    <source>
        <strain evidence="2 3">FDAARGOS_1131</strain>
    </source>
</reference>
<name>A0A9Q6Z4R3_MYROD</name>
<accession>A0A9Q6Z4R3</accession>
<dbReference type="Proteomes" id="UP000596202">
    <property type="component" value="Chromosome"/>
</dbReference>
<dbReference type="Pfam" id="PF15526">
    <property type="entry name" value="Ntox21"/>
    <property type="match status" value="1"/>
</dbReference>
<evidence type="ECO:0000259" key="1">
    <source>
        <dbReference type="Pfam" id="PF15526"/>
    </source>
</evidence>
<organism evidence="2 3">
    <name type="scientific">Myroides odoratus</name>
    <name type="common">Flavobacterium odoratum</name>
    <dbReference type="NCBI Taxonomy" id="256"/>
    <lineage>
        <taxon>Bacteria</taxon>
        <taxon>Pseudomonadati</taxon>
        <taxon>Bacteroidota</taxon>
        <taxon>Flavobacteriia</taxon>
        <taxon>Flavobacteriales</taxon>
        <taxon>Flavobacteriaceae</taxon>
        <taxon>Myroides</taxon>
    </lineage>
</organism>
<proteinExistence type="predicted"/>
<sequence length="113" mass="12752">MITKNTLYLFDVFGLKEAFWNFFSGNDNVPYDFKLGAAAFKGGGKTDFNVPKGFKLTKEFGKSHGQAVYKKGQYDYSRDIDAHNGGVWKVFEAKGKRLHRIGTADENLKIFKG</sequence>
<dbReference type="EMBL" id="CP068108">
    <property type="protein sequence ID" value="QQU01959.1"/>
    <property type="molecule type" value="Genomic_DNA"/>
</dbReference>
<dbReference type="AlphaFoldDB" id="A0A9Q6Z4R3"/>